<evidence type="ECO:0000313" key="2">
    <source>
        <dbReference type="EMBL" id="MDQ0153949.1"/>
    </source>
</evidence>
<dbReference type="RefSeq" id="WP_307148571.1">
    <property type="nucleotide sequence ID" value="NZ_JAUSTU010000001.1"/>
</dbReference>
<keyword evidence="1" id="KW-0812">Transmembrane</keyword>
<protein>
    <submittedName>
        <fullName evidence="2">Membrane protein</fullName>
    </submittedName>
</protein>
<feature type="transmembrane region" description="Helical" evidence="1">
    <location>
        <begin position="99"/>
        <end position="118"/>
    </location>
</feature>
<dbReference type="EMBL" id="JAUSTU010000001">
    <property type="protein sequence ID" value="MDQ0153949.1"/>
    <property type="molecule type" value="Genomic_DNA"/>
</dbReference>
<name>A0ABT9UZ41_9BACL</name>
<comment type="caution">
    <text evidence="2">The sequence shown here is derived from an EMBL/GenBank/DDBJ whole genome shotgun (WGS) entry which is preliminary data.</text>
</comment>
<feature type="transmembrane region" description="Helical" evidence="1">
    <location>
        <begin position="34"/>
        <end position="55"/>
    </location>
</feature>
<organism evidence="2 3">
    <name type="scientific">Anoxybacillus andreesenii</name>
    <dbReference type="NCBI Taxonomy" id="1325932"/>
    <lineage>
        <taxon>Bacteria</taxon>
        <taxon>Bacillati</taxon>
        <taxon>Bacillota</taxon>
        <taxon>Bacilli</taxon>
        <taxon>Bacillales</taxon>
        <taxon>Anoxybacillaceae</taxon>
        <taxon>Anoxybacillus</taxon>
    </lineage>
</organism>
<feature type="transmembrane region" description="Helical" evidence="1">
    <location>
        <begin position="138"/>
        <end position="163"/>
    </location>
</feature>
<feature type="transmembrane region" description="Helical" evidence="1">
    <location>
        <begin position="6"/>
        <end position="22"/>
    </location>
</feature>
<feature type="transmembrane region" description="Helical" evidence="1">
    <location>
        <begin position="70"/>
        <end position="87"/>
    </location>
</feature>
<sequence>MTFLFFLLAFGYLCLFFAWFVLVRKNKWLDVTNIPLIVLLGLVYDNLIIASGSIIGEGLFLKNLSIGRHWLHAFLTPTLILFAWGICFKTGFRWAQKTIWKVLAPLLTIGLILFELIFEVIKIKMEPRWENGLLTYENIAYTSSPFMVVVVTTVLLVVGFLLIRKFHFPWLFIGTFAMIIGGVVGIWIKNPLLMNVFELLFLISIFLTKLYQIRTE</sequence>
<reference evidence="2 3" key="1">
    <citation type="submission" date="2023-07" db="EMBL/GenBank/DDBJ databases">
        <title>Genomic Encyclopedia of Type Strains, Phase IV (KMG-IV): sequencing the most valuable type-strain genomes for metagenomic binning, comparative biology and taxonomic classification.</title>
        <authorList>
            <person name="Goeker M."/>
        </authorList>
    </citation>
    <scope>NUCLEOTIDE SEQUENCE [LARGE SCALE GENOMIC DNA]</scope>
    <source>
        <strain evidence="2 3">DSM 23948</strain>
    </source>
</reference>
<feature type="transmembrane region" description="Helical" evidence="1">
    <location>
        <begin position="194"/>
        <end position="211"/>
    </location>
</feature>
<keyword evidence="3" id="KW-1185">Reference proteome</keyword>
<accession>A0ABT9UZ41</accession>
<keyword evidence="1" id="KW-0472">Membrane</keyword>
<gene>
    <name evidence="2" type="ORF">J2S07_000247</name>
</gene>
<dbReference type="Proteomes" id="UP001231362">
    <property type="component" value="Unassembled WGS sequence"/>
</dbReference>
<proteinExistence type="predicted"/>
<keyword evidence="1" id="KW-1133">Transmembrane helix</keyword>
<evidence type="ECO:0000256" key="1">
    <source>
        <dbReference type="SAM" id="Phobius"/>
    </source>
</evidence>
<feature type="transmembrane region" description="Helical" evidence="1">
    <location>
        <begin position="170"/>
        <end position="188"/>
    </location>
</feature>
<evidence type="ECO:0000313" key="3">
    <source>
        <dbReference type="Proteomes" id="UP001231362"/>
    </source>
</evidence>